<accession>A0ACC0NQY0</accession>
<protein>
    <submittedName>
        <fullName evidence="1">Uncharacterized protein</fullName>
    </submittedName>
</protein>
<proteinExistence type="predicted"/>
<evidence type="ECO:0000313" key="1">
    <source>
        <dbReference type="EMBL" id="KAI8555289.1"/>
    </source>
</evidence>
<organism evidence="1 2">
    <name type="scientific">Rhododendron molle</name>
    <name type="common">Chinese azalea</name>
    <name type="synonym">Azalea mollis</name>
    <dbReference type="NCBI Taxonomy" id="49168"/>
    <lineage>
        <taxon>Eukaryota</taxon>
        <taxon>Viridiplantae</taxon>
        <taxon>Streptophyta</taxon>
        <taxon>Embryophyta</taxon>
        <taxon>Tracheophyta</taxon>
        <taxon>Spermatophyta</taxon>
        <taxon>Magnoliopsida</taxon>
        <taxon>eudicotyledons</taxon>
        <taxon>Gunneridae</taxon>
        <taxon>Pentapetalae</taxon>
        <taxon>asterids</taxon>
        <taxon>Ericales</taxon>
        <taxon>Ericaceae</taxon>
        <taxon>Ericoideae</taxon>
        <taxon>Rhodoreae</taxon>
        <taxon>Rhododendron</taxon>
    </lineage>
</organism>
<dbReference type="EMBL" id="CM046392">
    <property type="protein sequence ID" value="KAI8555289.1"/>
    <property type="molecule type" value="Genomic_DNA"/>
</dbReference>
<reference evidence="1" key="1">
    <citation type="submission" date="2022-02" db="EMBL/GenBank/DDBJ databases">
        <title>Plant Genome Project.</title>
        <authorList>
            <person name="Zhang R.-G."/>
        </authorList>
    </citation>
    <scope>NUCLEOTIDE SEQUENCE</scope>
    <source>
        <strain evidence="1">AT1</strain>
    </source>
</reference>
<evidence type="ECO:0000313" key="2">
    <source>
        <dbReference type="Proteomes" id="UP001062846"/>
    </source>
</evidence>
<name>A0ACC0NQY0_RHOML</name>
<sequence>MEKLIKSGHPKPLDPTPLPKNPSASFKPNLYCAYHQGTSHLTNSCYRLHHTIQDLIDDGTLAMPPLPP</sequence>
<gene>
    <name evidence="1" type="ORF">RHMOL_Rhmol05G0163100</name>
</gene>
<keyword evidence="2" id="KW-1185">Reference proteome</keyword>
<comment type="caution">
    <text evidence="1">The sequence shown here is derived from an EMBL/GenBank/DDBJ whole genome shotgun (WGS) entry which is preliminary data.</text>
</comment>
<dbReference type="Proteomes" id="UP001062846">
    <property type="component" value="Chromosome 5"/>
</dbReference>